<accession>C5PC37</accession>
<dbReference type="GO" id="GO:0005634">
    <property type="term" value="C:nucleus"/>
    <property type="evidence" value="ECO:0007669"/>
    <property type="project" value="TreeGrafter"/>
</dbReference>
<dbReference type="Gene3D" id="3.40.50.150">
    <property type="entry name" value="Vaccinia Virus protein VP39"/>
    <property type="match status" value="1"/>
</dbReference>
<dbReference type="VEuPathDB" id="FungiDB:CPC735_066140"/>
<evidence type="ECO:0008006" key="5">
    <source>
        <dbReference type="Google" id="ProtNLM"/>
    </source>
</evidence>
<keyword evidence="1" id="KW-0489">Methyltransferase</keyword>
<protein>
    <recommendedName>
        <fullName evidence="5">U6 small nuclear RNA (adenine-(43)-N(6))-methyltransferase</fullName>
    </recommendedName>
</protein>
<dbReference type="HOGENOM" id="CLU_027534_0_1_1"/>
<dbReference type="FunFam" id="3.40.50.150:FF:000813">
    <property type="match status" value="1"/>
</dbReference>
<dbReference type="InterPro" id="IPR029063">
    <property type="entry name" value="SAM-dependent_MTases_sf"/>
</dbReference>
<name>C5PC37_COCP7</name>
<dbReference type="GO" id="GO:0070475">
    <property type="term" value="P:rRNA base methylation"/>
    <property type="evidence" value="ECO:0007669"/>
    <property type="project" value="TreeGrafter"/>
</dbReference>
<dbReference type="AlphaFoldDB" id="C5PC37"/>
<comment type="caution">
    <text evidence="3">The sequence shown here is derived from an EMBL/GenBank/DDBJ whole genome shotgun (WGS) entry which is preliminary data.</text>
</comment>
<dbReference type="PANTHER" id="PTHR13393">
    <property type="entry name" value="SAM-DEPENDENT METHYLTRANSFERASE"/>
    <property type="match status" value="1"/>
</dbReference>
<dbReference type="Pfam" id="PF05971">
    <property type="entry name" value="Methyltransf_10"/>
    <property type="match status" value="1"/>
</dbReference>
<evidence type="ECO:0000313" key="3">
    <source>
        <dbReference type="EMBL" id="EER25514.1"/>
    </source>
</evidence>
<gene>
    <name evidence="3" type="ORF">CPC735_066140</name>
</gene>
<evidence type="ECO:0000256" key="2">
    <source>
        <dbReference type="ARBA" id="ARBA00022679"/>
    </source>
</evidence>
<organism evidence="3 4">
    <name type="scientific">Coccidioides posadasii (strain C735)</name>
    <name type="common">Valley fever fungus</name>
    <dbReference type="NCBI Taxonomy" id="222929"/>
    <lineage>
        <taxon>Eukaryota</taxon>
        <taxon>Fungi</taxon>
        <taxon>Dikarya</taxon>
        <taxon>Ascomycota</taxon>
        <taxon>Pezizomycotina</taxon>
        <taxon>Eurotiomycetes</taxon>
        <taxon>Eurotiomycetidae</taxon>
        <taxon>Onygenales</taxon>
        <taxon>Onygenaceae</taxon>
        <taxon>Coccidioides</taxon>
    </lineage>
</organism>
<evidence type="ECO:0000313" key="4">
    <source>
        <dbReference type="Proteomes" id="UP000009084"/>
    </source>
</evidence>
<dbReference type="EMBL" id="ACFW01000041">
    <property type="protein sequence ID" value="EER25514.1"/>
    <property type="molecule type" value="Genomic_DNA"/>
</dbReference>
<dbReference type="Proteomes" id="UP000009084">
    <property type="component" value="Unassembled WGS sequence"/>
</dbReference>
<evidence type="ECO:0000256" key="1">
    <source>
        <dbReference type="ARBA" id="ARBA00022603"/>
    </source>
</evidence>
<dbReference type="InterPro" id="IPR010286">
    <property type="entry name" value="METTL16/RlmF"/>
</dbReference>
<sequence>MDSPRNIYRQDVDFRSLALEDPDFAKFLKVNGQLDFNDPGAVRQLTKSLLRRDFKLNVELSDDRLCPPVRIYASYLSKMSPRFNYVLWLQDLIDTTNDDYRGGYDPEREVVGLDIGTGASCIYPLLACAQRPKWMFVATDINDKNFQYAQENVKRNNLQSRIRVVKTTAEDPLIALGDKVPFERLQFTMCNPPFYESEEEMLASANLKHRPPNSACTGAPVEMVTAGGEESFVQRIIDESLKLRNKVQWYTSMLGKLSSVTKLIEKLLESGNQNWAVTEFVQGSKTRRWAIAWSWRDLRPTMGVARNISSIPKHLLPFPSEFTFHPEFESITFLIHKINDEMKSLQMLWSWDQHASRGLGFAMENVWSRQARRKRQHLIVEGQTAESLSKSIDESKAALGFAVLVTQTGIENVDVIVRWIKGFDSVLFESFCGMLKGKLEPR</sequence>
<dbReference type="OrthoDB" id="514248at2759"/>
<reference evidence="3 4" key="1">
    <citation type="journal article" date="2009" name="Genome Res.">
        <title>Comparative genomic analyses of the human fungal pathogens Coccidioides and their relatives.</title>
        <authorList>
            <person name="Sharpton T.J."/>
            <person name="Stajich J.E."/>
            <person name="Rounsley S.D."/>
            <person name="Gardner M.J."/>
            <person name="Wortman J.R."/>
            <person name="Jordar V.S."/>
            <person name="Maiti R."/>
            <person name="Kodira C.D."/>
            <person name="Neafsey D.E."/>
            <person name="Zeng Q."/>
            <person name="Hung C.-Y."/>
            <person name="McMahan C."/>
            <person name="Muszewska A."/>
            <person name="Grynberg M."/>
            <person name="Mandel M.A."/>
            <person name="Kellner E.M."/>
            <person name="Barker B.M."/>
            <person name="Galgiani J.N."/>
            <person name="Orbach M.J."/>
            <person name="Kirkland T.N."/>
            <person name="Cole G.T."/>
            <person name="Henn M.R."/>
            <person name="Birren B.W."/>
            <person name="Taylor J.W."/>
        </authorList>
    </citation>
    <scope>NUCLEOTIDE SEQUENCE [LARGE SCALE GENOMIC DNA]</scope>
    <source>
        <strain evidence="4">C735</strain>
    </source>
</reference>
<dbReference type="GO" id="GO:0008168">
    <property type="term" value="F:methyltransferase activity"/>
    <property type="evidence" value="ECO:0007669"/>
    <property type="project" value="UniProtKB-KW"/>
</dbReference>
<proteinExistence type="predicted"/>
<dbReference type="SUPFAM" id="SSF53335">
    <property type="entry name" value="S-adenosyl-L-methionine-dependent methyltransferases"/>
    <property type="match status" value="1"/>
</dbReference>
<keyword evidence="2" id="KW-0808">Transferase</keyword>
<dbReference type="PANTHER" id="PTHR13393:SF0">
    <property type="entry name" value="RNA N6-ADENOSINE-METHYLTRANSFERASE METTL16"/>
    <property type="match status" value="1"/>
</dbReference>